<evidence type="ECO:0000313" key="4">
    <source>
        <dbReference type="Proteomes" id="UP000824201"/>
    </source>
</evidence>
<proteinExistence type="predicted"/>
<reference evidence="3" key="1">
    <citation type="submission" date="2020-10" db="EMBL/GenBank/DDBJ databases">
        <authorList>
            <person name="Gilroy R."/>
        </authorList>
    </citation>
    <scope>NUCLEOTIDE SEQUENCE</scope>
    <source>
        <strain evidence="3">ChiW13-3771</strain>
    </source>
</reference>
<keyword evidence="1" id="KW-0233">DNA recombination</keyword>
<feature type="domain" description="Tyr recombinase" evidence="2">
    <location>
        <begin position="125"/>
        <end position="322"/>
    </location>
</feature>
<organism evidence="3 4">
    <name type="scientific">Candidatus Fimimorpha faecalis</name>
    <dbReference type="NCBI Taxonomy" id="2840824"/>
    <lineage>
        <taxon>Bacteria</taxon>
        <taxon>Bacillati</taxon>
        <taxon>Bacillota</taxon>
        <taxon>Clostridia</taxon>
        <taxon>Eubacteriales</taxon>
        <taxon>Candidatus Fimimorpha</taxon>
    </lineage>
</organism>
<dbReference type="InterPro" id="IPR002104">
    <property type="entry name" value="Integrase_catalytic"/>
</dbReference>
<reference evidence="3" key="2">
    <citation type="journal article" date="2021" name="PeerJ">
        <title>Extensive microbial diversity within the chicken gut microbiome revealed by metagenomics and culture.</title>
        <authorList>
            <person name="Gilroy R."/>
            <person name="Ravi A."/>
            <person name="Getino M."/>
            <person name="Pursley I."/>
            <person name="Horton D.L."/>
            <person name="Alikhan N.F."/>
            <person name="Baker D."/>
            <person name="Gharbi K."/>
            <person name="Hall N."/>
            <person name="Watson M."/>
            <person name="Adriaenssens E.M."/>
            <person name="Foster-Nyarko E."/>
            <person name="Jarju S."/>
            <person name="Secka A."/>
            <person name="Antonio M."/>
            <person name="Oren A."/>
            <person name="Chaudhuri R.R."/>
            <person name="La Ragione R."/>
            <person name="Hildebrand F."/>
            <person name="Pallen M.J."/>
        </authorList>
    </citation>
    <scope>NUCLEOTIDE SEQUENCE</scope>
    <source>
        <strain evidence="3">ChiW13-3771</strain>
    </source>
</reference>
<dbReference type="Gene3D" id="1.10.443.10">
    <property type="entry name" value="Intergrase catalytic core"/>
    <property type="match status" value="1"/>
</dbReference>
<gene>
    <name evidence="3" type="ORF">IAC96_01740</name>
</gene>
<protein>
    <submittedName>
        <fullName evidence="3">Site-specific integrase</fullName>
    </submittedName>
</protein>
<dbReference type="InterPro" id="IPR013762">
    <property type="entry name" value="Integrase-like_cat_sf"/>
</dbReference>
<dbReference type="SUPFAM" id="SSF56349">
    <property type="entry name" value="DNA breaking-rejoining enzymes"/>
    <property type="match status" value="1"/>
</dbReference>
<dbReference type="EMBL" id="DVHN01000016">
    <property type="protein sequence ID" value="HIR87649.1"/>
    <property type="molecule type" value="Genomic_DNA"/>
</dbReference>
<dbReference type="GO" id="GO:0015074">
    <property type="term" value="P:DNA integration"/>
    <property type="evidence" value="ECO:0007669"/>
    <property type="project" value="InterPro"/>
</dbReference>
<name>A0A9D1EC62_9FIRM</name>
<comment type="caution">
    <text evidence="3">The sequence shown here is derived from an EMBL/GenBank/DDBJ whole genome shotgun (WGS) entry which is preliminary data.</text>
</comment>
<dbReference type="PROSITE" id="PS51898">
    <property type="entry name" value="TYR_RECOMBINASE"/>
    <property type="match status" value="1"/>
</dbReference>
<dbReference type="GO" id="GO:0006310">
    <property type="term" value="P:DNA recombination"/>
    <property type="evidence" value="ECO:0007669"/>
    <property type="project" value="UniProtKB-KW"/>
</dbReference>
<dbReference type="Pfam" id="PF00589">
    <property type="entry name" value="Phage_integrase"/>
    <property type="match status" value="1"/>
</dbReference>
<accession>A0A9D1EC62</accession>
<dbReference type="AlphaFoldDB" id="A0A9D1EC62"/>
<evidence type="ECO:0000256" key="1">
    <source>
        <dbReference type="ARBA" id="ARBA00023172"/>
    </source>
</evidence>
<evidence type="ECO:0000313" key="3">
    <source>
        <dbReference type="EMBL" id="HIR87649.1"/>
    </source>
</evidence>
<dbReference type="GO" id="GO:0003677">
    <property type="term" value="F:DNA binding"/>
    <property type="evidence" value="ECO:0007669"/>
    <property type="project" value="InterPro"/>
</dbReference>
<dbReference type="InterPro" id="IPR011010">
    <property type="entry name" value="DNA_brk_join_enz"/>
</dbReference>
<sequence>MAKTKLISKNQQSDHPFTAPKTRALLEELSDHPQFAHIRHDVLFFCEESRVEATEVEGLQMIYFFQQIIFPAIQKQLMSVSTARSYYYNIKTFFVYLEECGIIPNGRTDRILPRTLLQSMSPERRTPPAPIPDSTIQIILQTSKELAPELYPILVVAAQCGLRTSEMIHLSTEDLFFEEGKWYLTVKRENTEEEERKRGIVLPDQIGFMLQNYRIAHETAIFCDSEHRLFQSMNGRPYSIRTLQRHVSQYMKQLMEKSLISKTYSLSDLRTSLLLHVLIDNKNIAPTADYMDISSFHARQLKSAARRQNFSEIPKELKEFLKKHPIDTKKDD</sequence>
<evidence type="ECO:0000259" key="2">
    <source>
        <dbReference type="PROSITE" id="PS51898"/>
    </source>
</evidence>
<dbReference type="Proteomes" id="UP000824201">
    <property type="component" value="Unassembled WGS sequence"/>
</dbReference>